<name>A0A1W1BG67_9ZZZZ</name>
<keyword evidence="1" id="KW-1133">Transmembrane helix</keyword>
<reference evidence="2" key="1">
    <citation type="submission" date="2016-10" db="EMBL/GenBank/DDBJ databases">
        <authorList>
            <person name="de Groot N.N."/>
        </authorList>
    </citation>
    <scope>NUCLEOTIDE SEQUENCE</scope>
</reference>
<protein>
    <submittedName>
        <fullName evidence="2">Uncharacterized protein</fullName>
    </submittedName>
</protein>
<accession>A0A1W1BG67</accession>
<keyword evidence="1" id="KW-0472">Membrane</keyword>
<sequence>MKINFPRHIFYLTIFTLLMIIFSIWFATAKLIPMGKEYRKNRLTLKEEKLDLQNYQNYYDKTLEIFNTTKSKNRHIIQAFEAKFDPQRFKKTYAKYFIDLSLSKIKDANKSKWYETYEVQTTSKIKSPTNFYDFLSAINKSEWIIRVTFPINFKREGELIHSSFKMQIYKKSSDNTSSKKSSKEKSS</sequence>
<gene>
    <name evidence="2" type="ORF">MNB_SM-7-1264</name>
</gene>
<feature type="transmembrane region" description="Helical" evidence="1">
    <location>
        <begin position="12"/>
        <end position="32"/>
    </location>
</feature>
<dbReference type="AlphaFoldDB" id="A0A1W1BG67"/>
<keyword evidence="1" id="KW-0812">Transmembrane</keyword>
<evidence type="ECO:0000313" key="2">
    <source>
        <dbReference type="EMBL" id="SFV52493.1"/>
    </source>
</evidence>
<organism evidence="2">
    <name type="scientific">hydrothermal vent metagenome</name>
    <dbReference type="NCBI Taxonomy" id="652676"/>
    <lineage>
        <taxon>unclassified sequences</taxon>
        <taxon>metagenomes</taxon>
        <taxon>ecological metagenomes</taxon>
    </lineage>
</organism>
<evidence type="ECO:0000256" key="1">
    <source>
        <dbReference type="SAM" id="Phobius"/>
    </source>
</evidence>
<dbReference type="EMBL" id="FPHB01000020">
    <property type="protein sequence ID" value="SFV52493.1"/>
    <property type="molecule type" value="Genomic_DNA"/>
</dbReference>
<proteinExistence type="predicted"/>